<dbReference type="EMBL" id="PZZW01000007">
    <property type="protein sequence ID" value="PTM76860.1"/>
    <property type="molecule type" value="Genomic_DNA"/>
</dbReference>
<evidence type="ECO:0000313" key="4">
    <source>
        <dbReference type="Proteomes" id="UP000240800"/>
    </source>
</evidence>
<dbReference type="InterPro" id="IPR002525">
    <property type="entry name" value="Transp_IS110-like_N"/>
</dbReference>
<name>A0ABX5J3Y6_9RHOB</name>
<proteinExistence type="predicted"/>
<dbReference type="Pfam" id="PF02371">
    <property type="entry name" value="Transposase_20"/>
    <property type="match status" value="1"/>
</dbReference>
<gene>
    <name evidence="3" type="ORF">C8J29_107139</name>
</gene>
<dbReference type="Pfam" id="PF01548">
    <property type="entry name" value="DEDD_Tnp_IS110"/>
    <property type="match status" value="1"/>
</dbReference>
<keyword evidence="4" id="KW-1185">Reference proteome</keyword>
<feature type="domain" description="Transposase IS116/IS110/IS902 C-terminal" evidence="2">
    <location>
        <begin position="211"/>
        <end position="297"/>
    </location>
</feature>
<protein>
    <submittedName>
        <fullName evidence="3">Transposase</fullName>
    </submittedName>
</protein>
<dbReference type="InterPro" id="IPR047650">
    <property type="entry name" value="Transpos_IS110"/>
</dbReference>
<dbReference type="PANTHER" id="PTHR33055:SF13">
    <property type="entry name" value="TRANSPOSASE"/>
    <property type="match status" value="1"/>
</dbReference>
<evidence type="ECO:0000313" key="3">
    <source>
        <dbReference type="EMBL" id="PTM76860.1"/>
    </source>
</evidence>
<dbReference type="PANTHER" id="PTHR33055">
    <property type="entry name" value="TRANSPOSASE FOR INSERTION SEQUENCE ELEMENT IS1111A"/>
    <property type="match status" value="1"/>
</dbReference>
<organism evidence="3 4">
    <name type="scientific">Cereibacter johrii</name>
    <dbReference type="NCBI Taxonomy" id="445629"/>
    <lineage>
        <taxon>Bacteria</taxon>
        <taxon>Pseudomonadati</taxon>
        <taxon>Pseudomonadota</taxon>
        <taxon>Alphaproteobacteria</taxon>
        <taxon>Rhodobacterales</taxon>
        <taxon>Paracoccaceae</taxon>
        <taxon>Cereibacter</taxon>
    </lineage>
</organism>
<evidence type="ECO:0000259" key="2">
    <source>
        <dbReference type="Pfam" id="PF02371"/>
    </source>
</evidence>
<evidence type="ECO:0000259" key="1">
    <source>
        <dbReference type="Pfam" id="PF01548"/>
    </source>
</evidence>
<feature type="domain" description="Transposase IS110-like N-terminal" evidence="1">
    <location>
        <begin position="4"/>
        <end position="145"/>
    </location>
</feature>
<accession>A0ABX5J3Y6</accession>
<dbReference type="Proteomes" id="UP000240800">
    <property type="component" value="Unassembled WGS sequence"/>
</dbReference>
<comment type="caution">
    <text evidence="3">The sequence shown here is derived from an EMBL/GenBank/DDBJ whole genome shotgun (WGS) entry which is preliminary data.</text>
</comment>
<dbReference type="InterPro" id="IPR003346">
    <property type="entry name" value="Transposase_20"/>
</dbReference>
<dbReference type="NCBIfam" id="NF033542">
    <property type="entry name" value="transpos_IS110"/>
    <property type="match status" value="1"/>
</dbReference>
<reference evidence="3 4" key="1">
    <citation type="submission" date="2018-04" db="EMBL/GenBank/DDBJ databases">
        <title>Genomic Encyclopedia of Type Strains, Phase III (KMG-III): the genomes of soil and plant-associated and newly described type strains.</title>
        <authorList>
            <person name="Whitman W."/>
        </authorList>
    </citation>
    <scope>NUCLEOTIDE SEQUENCE [LARGE SCALE GENOMIC DNA]</scope>
    <source>
        <strain evidence="3 4">JA192</strain>
    </source>
</reference>
<sequence length="319" mass="35566">MRIIGMDIHRVFAEAVVLEDGAMRRLGRVDMARDKLMAFASSLRPTDHLVVEATGIAATLVEILAPKVARVAVANPLQVHLIARAKTKTDKIDARVLAQLYAAGFLPEVWSPDAETQVRRRQVRRRNQLVKSRVRLKAIVQSILHAHLVPRYPHLDLFGIKGRAWVLAQDVPTDERAAIARHIEEYDRQTAAQRLVEQDIARAAMPDADVRRLMTIPGVDMVVAVGVMAAIGCVSRFASADQLSAYLGLHPSVRQSGDGPAYHGRITKRGRSDARHLLVEAAWQAVRSPGPLRSFYKRVKARRGAHVMSKAWQYATWTR</sequence>